<organism evidence="1 2">
    <name type="scientific">Aliarcobacter cryaerophilus</name>
    <dbReference type="NCBI Taxonomy" id="28198"/>
    <lineage>
        <taxon>Bacteria</taxon>
        <taxon>Pseudomonadati</taxon>
        <taxon>Campylobacterota</taxon>
        <taxon>Epsilonproteobacteria</taxon>
        <taxon>Campylobacterales</taxon>
        <taxon>Arcobacteraceae</taxon>
        <taxon>Aliarcobacter</taxon>
    </lineage>
</organism>
<dbReference type="Proteomes" id="UP000515842">
    <property type="component" value="Chromosome"/>
</dbReference>
<accession>A0A7G9LLD5</accession>
<evidence type="ECO:0000313" key="2">
    <source>
        <dbReference type="Proteomes" id="UP000515842"/>
    </source>
</evidence>
<dbReference type="AlphaFoldDB" id="A0A7G9LLD5"/>
<protein>
    <submittedName>
        <fullName evidence="1">Uncharacterized protein</fullName>
    </submittedName>
</protein>
<dbReference type="EMBL" id="CP060693">
    <property type="protein sequence ID" value="QNM89434.1"/>
    <property type="molecule type" value="Genomic_DNA"/>
</dbReference>
<proteinExistence type="predicted"/>
<evidence type="ECO:0000313" key="1">
    <source>
        <dbReference type="EMBL" id="QNM89434.1"/>
    </source>
</evidence>
<dbReference type="RefSeq" id="WP_187473987.1">
    <property type="nucleotide sequence ID" value="NZ_CP060693.1"/>
</dbReference>
<name>A0A7G9LLD5_9BACT</name>
<sequence>MSKIKEVLRLKLLNQLSNRQIQTITGVSRNSVANYVNSFNEMNLSLEKTLNLNDVEVEQLFHPKNLRRKNQQLQLLK</sequence>
<reference evidence="1 2" key="1">
    <citation type="journal article" date="2020" name="Front. Microbiol.">
        <title>Genomic Analysis and Antimicrobial Resistance of Aliarcobacter cryaerophilus Strains From German Water Poultry.</title>
        <authorList>
            <person name="Muller E."/>
            <person name="Hotzel H."/>
            <person name="Ahlers C."/>
            <person name="Hanel I."/>
            <person name="Tomaso H."/>
            <person name="Abdel-Glil M.Y."/>
        </authorList>
    </citation>
    <scope>NUCLEOTIDE SEQUENCE [LARGE SCALE GENOMIC DNA]</scope>
    <source>
        <strain evidence="1 2">16CS1285-4</strain>
    </source>
</reference>
<gene>
    <name evidence="1" type="ORF">HOO34_07075</name>
</gene>